<organism evidence="12 13">
    <name type="scientific">Fonticella tunisiensis</name>
    <dbReference type="NCBI Taxonomy" id="1096341"/>
    <lineage>
        <taxon>Bacteria</taxon>
        <taxon>Bacillati</taxon>
        <taxon>Bacillota</taxon>
        <taxon>Clostridia</taxon>
        <taxon>Eubacteriales</taxon>
        <taxon>Clostridiaceae</taxon>
        <taxon>Fonticella</taxon>
    </lineage>
</organism>
<keyword evidence="13" id="KW-1185">Reference proteome</keyword>
<dbReference type="PANTHER" id="PTHR11067:SF9">
    <property type="entry name" value="INOSINE TRIPHOSPHATE PYROPHOSPHATASE"/>
    <property type="match status" value="1"/>
</dbReference>
<comment type="catalytic activity">
    <reaction evidence="9 10">
        <text>XTP + H2O = XMP + diphosphate + H(+)</text>
        <dbReference type="Rhea" id="RHEA:28610"/>
        <dbReference type="ChEBI" id="CHEBI:15377"/>
        <dbReference type="ChEBI" id="CHEBI:15378"/>
        <dbReference type="ChEBI" id="CHEBI:33019"/>
        <dbReference type="ChEBI" id="CHEBI:57464"/>
        <dbReference type="ChEBI" id="CHEBI:61314"/>
        <dbReference type="EC" id="3.6.1.66"/>
    </reaction>
</comment>
<sequence length="200" mass="22248">MRKNSRIIIASNNKHKVDEIKAILREFPFEILSLKEAGIDIEVDEDGKTFEENALKKAVEVMKVSGEMALADDSGLEVYALDGEPGVYSARFAGEHGNDKKNNKKLLNLLKNVPDEERGARFVSIIALVSPDGEQIIGRGYIEGKIGYEEKGKNGFGYDPLFIVPELNKTFGELTSEEKNLISHRSRALADLKSKLKKIL</sequence>
<dbReference type="GO" id="GO:0005829">
    <property type="term" value="C:cytosol"/>
    <property type="evidence" value="ECO:0007669"/>
    <property type="project" value="TreeGrafter"/>
</dbReference>
<dbReference type="GO" id="GO:0000166">
    <property type="term" value="F:nucleotide binding"/>
    <property type="evidence" value="ECO:0007669"/>
    <property type="project" value="UniProtKB-KW"/>
</dbReference>
<comment type="catalytic activity">
    <reaction evidence="10">
        <text>ITP + H2O = IMP + diphosphate + H(+)</text>
        <dbReference type="Rhea" id="RHEA:29399"/>
        <dbReference type="ChEBI" id="CHEBI:15377"/>
        <dbReference type="ChEBI" id="CHEBI:15378"/>
        <dbReference type="ChEBI" id="CHEBI:33019"/>
        <dbReference type="ChEBI" id="CHEBI:58053"/>
        <dbReference type="ChEBI" id="CHEBI:61402"/>
        <dbReference type="EC" id="3.6.1.66"/>
    </reaction>
</comment>
<dbReference type="HAMAP" id="MF_01405">
    <property type="entry name" value="Non_canon_purine_NTPase"/>
    <property type="match status" value="1"/>
</dbReference>
<dbReference type="InterPro" id="IPR029001">
    <property type="entry name" value="ITPase-like_fam"/>
</dbReference>
<evidence type="ECO:0000256" key="2">
    <source>
        <dbReference type="ARBA" id="ARBA00011738"/>
    </source>
</evidence>
<keyword evidence="6 10" id="KW-0460">Magnesium</keyword>
<proteinExistence type="inferred from homology"/>
<dbReference type="InterPro" id="IPR002637">
    <property type="entry name" value="RdgB/HAM1"/>
</dbReference>
<comment type="catalytic activity">
    <reaction evidence="8 10">
        <text>dITP + H2O = dIMP + diphosphate + H(+)</text>
        <dbReference type="Rhea" id="RHEA:28342"/>
        <dbReference type="ChEBI" id="CHEBI:15377"/>
        <dbReference type="ChEBI" id="CHEBI:15378"/>
        <dbReference type="ChEBI" id="CHEBI:33019"/>
        <dbReference type="ChEBI" id="CHEBI:61194"/>
        <dbReference type="ChEBI" id="CHEBI:61382"/>
        <dbReference type="EC" id="3.6.1.66"/>
    </reaction>
</comment>
<dbReference type="GO" id="GO:0035870">
    <property type="term" value="F:dITP diphosphatase activity"/>
    <property type="evidence" value="ECO:0007669"/>
    <property type="project" value="UniProtKB-UniRule"/>
</dbReference>
<feature type="binding site" evidence="10">
    <location>
        <position position="74"/>
    </location>
    <ligand>
        <name>substrate</name>
    </ligand>
</feature>
<evidence type="ECO:0000256" key="3">
    <source>
        <dbReference type="ARBA" id="ARBA00022723"/>
    </source>
</evidence>
<evidence type="ECO:0000313" key="12">
    <source>
        <dbReference type="EMBL" id="TDT58420.1"/>
    </source>
</evidence>
<dbReference type="NCBIfam" id="TIGR00042">
    <property type="entry name" value="RdgB/HAM1 family non-canonical purine NTP pyrophosphatase"/>
    <property type="match status" value="1"/>
</dbReference>
<dbReference type="GO" id="GO:0036220">
    <property type="term" value="F:ITP diphosphatase activity"/>
    <property type="evidence" value="ECO:0007669"/>
    <property type="project" value="UniProtKB-UniRule"/>
</dbReference>
<evidence type="ECO:0000256" key="4">
    <source>
        <dbReference type="ARBA" id="ARBA00022741"/>
    </source>
</evidence>
<dbReference type="AlphaFoldDB" id="A0A4R7KNZ2"/>
<evidence type="ECO:0000256" key="7">
    <source>
        <dbReference type="ARBA" id="ARBA00023080"/>
    </source>
</evidence>
<gene>
    <name evidence="12" type="ORF">EDD71_11155</name>
</gene>
<dbReference type="InterPro" id="IPR020922">
    <property type="entry name" value="dITP/XTP_pyrophosphatase"/>
</dbReference>
<dbReference type="Proteomes" id="UP000295325">
    <property type="component" value="Unassembled WGS sequence"/>
</dbReference>
<keyword evidence="7 10" id="KW-0546">Nucleotide metabolism</keyword>
<dbReference type="GO" id="GO:0036222">
    <property type="term" value="F:XTP diphosphatase activity"/>
    <property type="evidence" value="ECO:0007669"/>
    <property type="project" value="UniProtKB-UniRule"/>
</dbReference>
<dbReference type="Pfam" id="PF01725">
    <property type="entry name" value="Ham1p_like"/>
    <property type="match status" value="1"/>
</dbReference>
<dbReference type="PANTHER" id="PTHR11067">
    <property type="entry name" value="INOSINE TRIPHOSPHATE PYROPHOSPHATASE/HAM1 PROTEIN"/>
    <property type="match status" value="1"/>
</dbReference>
<feature type="binding site" evidence="10">
    <location>
        <begin position="184"/>
        <end position="185"/>
    </location>
    <ligand>
        <name>substrate</name>
    </ligand>
</feature>
<comment type="similarity">
    <text evidence="1 10 11">Belongs to the HAM1 NTPase family.</text>
</comment>
<dbReference type="GO" id="GO:0009117">
    <property type="term" value="P:nucleotide metabolic process"/>
    <property type="evidence" value="ECO:0007669"/>
    <property type="project" value="UniProtKB-KW"/>
</dbReference>
<accession>A0A4R7KNZ2</accession>
<evidence type="ECO:0000256" key="10">
    <source>
        <dbReference type="HAMAP-Rule" id="MF_01405"/>
    </source>
</evidence>
<dbReference type="Gene3D" id="3.90.950.10">
    <property type="match status" value="1"/>
</dbReference>
<feature type="binding site" evidence="10">
    <location>
        <position position="44"/>
    </location>
    <ligand>
        <name>Mg(2+)</name>
        <dbReference type="ChEBI" id="CHEBI:18420"/>
    </ligand>
</feature>
<feature type="binding site" evidence="10">
    <location>
        <begin position="11"/>
        <end position="16"/>
    </location>
    <ligand>
        <name>substrate</name>
    </ligand>
</feature>
<dbReference type="SUPFAM" id="SSF52972">
    <property type="entry name" value="ITPase-like"/>
    <property type="match status" value="1"/>
</dbReference>
<feature type="binding site" evidence="10">
    <location>
        <position position="179"/>
    </location>
    <ligand>
        <name>substrate</name>
    </ligand>
</feature>
<comment type="function">
    <text evidence="10">Pyrophosphatase that catalyzes the hydrolysis of nucleoside triphosphates to their monophosphate derivatives, with a high preference for the non-canonical purine nucleotides XTP (xanthosine triphosphate), dITP (deoxyinosine triphosphate) and ITP. Seems to function as a house-cleaning enzyme that removes non-canonical purine nucleotides from the nucleotide pool, thus preventing their incorporation into DNA/RNA and avoiding chromosomal lesions.</text>
</comment>
<keyword evidence="5 10" id="KW-0378">Hydrolase</keyword>
<dbReference type="EC" id="3.6.1.66" evidence="10"/>
<evidence type="ECO:0000313" key="13">
    <source>
        <dbReference type="Proteomes" id="UP000295325"/>
    </source>
</evidence>
<evidence type="ECO:0000256" key="11">
    <source>
        <dbReference type="RuleBase" id="RU003781"/>
    </source>
</evidence>
<dbReference type="OrthoDB" id="9807456at2"/>
<comment type="cofactor">
    <cofactor evidence="10">
        <name>Mg(2+)</name>
        <dbReference type="ChEBI" id="CHEBI:18420"/>
    </cofactor>
    <text evidence="10">Binds 1 Mg(2+) ion per subunit.</text>
</comment>
<dbReference type="RefSeq" id="WP_133628220.1">
    <property type="nucleotide sequence ID" value="NZ_SOAZ01000011.1"/>
</dbReference>
<dbReference type="NCBIfam" id="NF011397">
    <property type="entry name" value="PRK14822.1"/>
    <property type="match status" value="1"/>
</dbReference>
<dbReference type="GO" id="GO:0017111">
    <property type="term" value="F:ribonucleoside triphosphate phosphatase activity"/>
    <property type="evidence" value="ECO:0007669"/>
    <property type="project" value="InterPro"/>
</dbReference>
<dbReference type="CDD" id="cd00515">
    <property type="entry name" value="HAM1"/>
    <property type="match status" value="1"/>
</dbReference>
<evidence type="ECO:0000256" key="1">
    <source>
        <dbReference type="ARBA" id="ARBA00008023"/>
    </source>
</evidence>
<comment type="caution">
    <text evidence="12">The sequence shown here is derived from an EMBL/GenBank/DDBJ whole genome shotgun (WGS) entry which is preliminary data.</text>
</comment>
<feature type="binding site" evidence="10">
    <location>
        <begin position="156"/>
        <end position="159"/>
    </location>
    <ligand>
        <name>substrate</name>
    </ligand>
</feature>
<keyword evidence="4 10" id="KW-0547">Nucleotide-binding</keyword>
<name>A0A4R7KNZ2_9CLOT</name>
<dbReference type="GO" id="GO:0046872">
    <property type="term" value="F:metal ion binding"/>
    <property type="evidence" value="ECO:0007669"/>
    <property type="project" value="UniProtKB-KW"/>
</dbReference>
<reference evidence="12 13" key="1">
    <citation type="submission" date="2019-03" db="EMBL/GenBank/DDBJ databases">
        <title>Genomic Encyclopedia of Type Strains, Phase IV (KMG-IV): sequencing the most valuable type-strain genomes for metagenomic binning, comparative biology and taxonomic classification.</title>
        <authorList>
            <person name="Goeker M."/>
        </authorList>
    </citation>
    <scope>NUCLEOTIDE SEQUENCE [LARGE SCALE GENOMIC DNA]</scope>
    <source>
        <strain evidence="12 13">DSM 24455</strain>
    </source>
</reference>
<dbReference type="GO" id="GO:0009146">
    <property type="term" value="P:purine nucleoside triphosphate catabolic process"/>
    <property type="evidence" value="ECO:0007669"/>
    <property type="project" value="UniProtKB-UniRule"/>
</dbReference>
<comment type="subunit">
    <text evidence="2 10">Homodimer.</text>
</comment>
<feature type="binding site" evidence="10">
    <location>
        <position position="73"/>
    </location>
    <ligand>
        <name>Mg(2+)</name>
        <dbReference type="ChEBI" id="CHEBI:18420"/>
    </ligand>
</feature>
<dbReference type="EMBL" id="SOAZ01000011">
    <property type="protein sequence ID" value="TDT58420.1"/>
    <property type="molecule type" value="Genomic_DNA"/>
</dbReference>
<evidence type="ECO:0000256" key="8">
    <source>
        <dbReference type="ARBA" id="ARBA00051875"/>
    </source>
</evidence>
<keyword evidence="3 10" id="KW-0479">Metal-binding</keyword>
<evidence type="ECO:0000256" key="5">
    <source>
        <dbReference type="ARBA" id="ARBA00022801"/>
    </source>
</evidence>
<evidence type="ECO:0000256" key="9">
    <source>
        <dbReference type="ARBA" id="ARBA00052017"/>
    </source>
</evidence>
<dbReference type="FunFam" id="3.90.950.10:FF:000001">
    <property type="entry name" value="dITP/XTP pyrophosphatase"/>
    <property type="match status" value="1"/>
</dbReference>
<feature type="active site" description="Proton acceptor" evidence="10">
    <location>
        <position position="73"/>
    </location>
</feature>
<protein>
    <recommendedName>
        <fullName evidence="10">dITP/XTP pyrophosphatase</fullName>
        <ecNumber evidence="10">3.6.1.66</ecNumber>
    </recommendedName>
    <alternativeName>
        <fullName evidence="10">Non-canonical purine NTP pyrophosphatase</fullName>
    </alternativeName>
    <alternativeName>
        <fullName evidence="10">Non-standard purine NTP pyrophosphatase</fullName>
    </alternativeName>
    <alternativeName>
        <fullName evidence="10">Nucleoside-triphosphate diphosphatase</fullName>
    </alternativeName>
    <alternativeName>
        <fullName evidence="10">Nucleoside-triphosphate pyrophosphatase</fullName>
        <shortName evidence="10">NTPase</shortName>
    </alternativeName>
</protein>
<evidence type="ECO:0000256" key="6">
    <source>
        <dbReference type="ARBA" id="ARBA00022842"/>
    </source>
</evidence>